<accession>A0A1H8IZE0</accession>
<dbReference type="EMBL" id="FOBB01000012">
    <property type="protein sequence ID" value="SEN73277.1"/>
    <property type="molecule type" value="Genomic_DNA"/>
</dbReference>
<dbReference type="GO" id="GO:0016787">
    <property type="term" value="F:hydrolase activity"/>
    <property type="evidence" value="ECO:0007669"/>
    <property type="project" value="UniProtKB-KW"/>
</dbReference>
<dbReference type="InterPro" id="IPR024732">
    <property type="entry name" value="NAGLU_C"/>
</dbReference>
<dbReference type="InterPro" id="IPR024733">
    <property type="entry name" value="NAGLU_tim-barrel"/>
</dbReference>
<gene>
    <name evidence="5" type="ORF">SAMN04488505_112118</name>
</gene>
<dbReference type="Pfam" id="PF12971">
    <property type="entry name" value="NAGLU_N"/>
    <property type="match status" value="1"/>
</dbReference>
<dbReference type="Gene3D" id="1.20.120.670">
    <property type="entry name" value="N-acetyl-b-d-glucoasminidase"/>
    <property type="match status" value="1"/>
</dbReference>
<dbReference type="Gene3D" id="3.20.20.80">
    <property type="entry name" value="Glycosidases"/>
    <property type="match status" value="1"/>
</dbReference>
<evidence type="ECO:0000256" key="1">
    <source>
        <dbReference type="ARBA" id="ARBA00022801"/>
    </source>
</evidence>
<dbReference type="GO" id="GO:0005975">
    <property type="term" value="P:carbohydrate metabolic process"/>
    <property type="evidence" value="ECO:0007669"/>
    <property type="project" value="UniProtKB-ARBA"/>
</dbReference>
<dbReference type="PANTHER" id="PTHR12872">
    <property type="entry name" value="ALPHA-N-ACETYLGLUCOSAMINIDASE"/>
    <property type="match status" value="1"/>
</dbReference>
<evidence type="ECO:0000313" key="6">
    <source>
        <dbReference type="Proteomes" id="UP000198984"/>
    </source>
</evidence>
<dbReference type="Gene3D" id="3.30.379.10">
    <property type="entry name" value="Chitobiase/beta-hexosaminidase domain 2-like"/>
    <property type="match status" value="1"/>
</dbReference>
<evidence type="ECO:0000259" key="3">
    <source>
        <dbReference type="Pfam" id="PF12971"/>
    </source>
</evidence>
<keyword evidence="6" id="KW-1185">Reference proteome</keyword>
<feature type="domain" description="Alpha-N-acetylglucosaminidase tim-barrel" evidence="2">
    <location>
        <begin position="131"/>
        <end position="477"/>
    </location>
</feature>
<dbReference type="InterPro" id="IPR024240">
    <property type="entry name" value="NAGLU_N"/>
</dbReference>
<reference evidence="5 6" key="1">
    <citation type="submission" date="2016-10" db="EMBL/GenBank/DDBJ databases">
        <authorList>
            <person name="de Groot N.N."/>
        </authorList>
    </citation>
    <scope>NUCLEOTIDE SEQUENCE [LARGE SCALE GENOMIC DNA]</scope>
    <source>
        <strain evidence="5 6">DSM 21039</strain>
    </source>
</reference>
<feature type="domain" description="Alpha-N-acetylglucosaminidase N-terminal" evidence="3">
    <location>
        <begin position="40"/>
        <end position="117"/>
    </location>
</feature>
<dbReference type="PANTHER" id="PTHR12872:SF1">
    <property type="entry name" value="ALPHA-N-ACETYLGLUCOSAMINIDASE"/>
    <property type="match status" value="1"/>
</dbReference>
<dbReference type="AlphaFoldDB" id="A0A1H8IZE0"/>
<keyword evidence="1" id="KW-0378">Hydrolase</keyword>
<evidence type="ECO:0000259" key="4">
    <source>
        <dbReference type="Pfam" id="PF12972"/>
    </source>
</evidence>
<name>A0A1H8IZE0_9BACT</name>
<dbReference type="Pfam" id="PF05089">
    <property type="entry name" value="NAGLU"/>
    <property type="match status" value="1"/>
</dbReference>
<evidence type="ECO:0000259" key="2">
    <source>
        <dbReference type="Pfam" id="PF05089"/>
    </source>
</evidence>
<dbReference type="InterPro" id="IPR007781">
    <property type="entry name" value="NAGLU"/>
</dbReference>
<dbReference type="InterPro" id="IPR029018">
    <property type="entry name" value="Hex-like_dom2"/>
</dbReference>
<dbReference type="Proteomes" id="UP000198984">
    <property type="component" value="Unassembled WGS sequence"/>
</dbReference>
<organism evidence="5 6">
    <name type="scientific">Chitinophaga rupis</name>
    <dbReference type="NCBI Taxonomy" id="573321"/>
    <lineage>
        <taxon>Bacteria</taxon>
        <taxon>Pseudomonadati</taxon>
        <taxon>Bacteroidota</taxon>
        <taxon>Chitinophagia</taxon>
        <taxon>Chitinophagales</taxon>
        <taxon>Chitinophagaceae</taxon>
        <taxon>Chitinophaga</taxon>
    </lineage>
</organism>
<proteinExistence type="predicted"/>
<dbReference type="Pfam" id="PF12972">
    <property type="entry name" value="NAGLU_C"/>
    <property type="match status" value="1"/>
</dbReference>
<dbReference type="STRING" id="573321.SAMN04488505_112118"/>
<feature type="domain" description="Alpha-N-acetylglucosaminidase C-terminal" evidence="4">
    <location>
        <begin position="486"/>
        <end position="691"/>
    </location>
</feature>
<protein>
    <submittedName>
        <fullName evidence="5">Alpha-N-acetylglucosaminidase</fullName>
    </submittedName>
</protein>
<evidence type="ECO:0000313" key="5">
    <source>
        <dbReference type="EMBL" id="SEN73277.1"/>
    </source>
</evidence>
<sequence>MLMRSLFYQLFLVINIVIAGAVYTAPVCAAPADSIVSISRGVMERLIGSRAQHIQLQVIPAPEEHDVYEISAHNGQLLVRGSSPSAICHGFYKYLQNACGSMVSWSGSHLPLPAKWPDHPKERAVSPYRYRYYLNVVTFGYTTPYWDWARWEKELDWMALHGINLALAPVASESIAARVWQQMGVKEADIQNFFTGPAYFPWHRMGNLNKWNGPFPATWPQDQLALQHYIINRMHQLGISPIAPAFAGFVPEGFQKLHPELPVKKLEWGGFPEGYNAYVLSPNTPFFEQIGRLFVQEWEKEFGKNTFYLSDSFNEMDVPVPKNDPEQKYRLLADYGQTIYRSVIAGNPDAVWVTQGWTFGYQHTFWDQRSLKAMLSKVPDDHMMIVDLGNEYPPYVWKIPALWKTHQGFYGKRWIYSYVPNFGGKTPYTGVLDLYASGSATALQTPGHGKLEGFGAAPEGLENNEVIYELLADMAWTNKPINLTRWLPAYCRSRYGGCPPKMVTAWQQLRQSCYNTFSPYPRFVWQLVKPDRRRVGKVDDNPAFFTAVQNFLACAPQLQQSDLYRNDAVELAALYLGLKADRYYKAALLADSLGQTAQRQTALDTSIRLLLATDSLLASHPTDRLQPWVALARAHGANEADKNYYEADAKRLITTWGGRQEDYAARLWSGLIRDYYVPRIRMYFSDKRAMLPQWEEQWVQKPGISTLQSYADPVRRARELVKEFSK</sequence>